<dbReference type="EMBL" id="FNBD01000001">
    <property type="protein sequence ID" value="SDE43508.1"/>
    <property type="molecule type" value="Genomic_DNA"/>
</dbReference>
<keyword evidence="3" id="KW-1185">Reference proteome</keyword>
<proteinExistence type="predicted"/>
<gene>
    <name evidence="2" type="ORF">SAMN04487992_101176</name>
</gene>
<dbReference type="GO" id="GO:0005886">
    <property type="term" value="C:plasma membrane"/>
    <property type="evidence" value="ECO:0007669"/>
    <property type="project" value="TreeGrafter"/>
</dbReference>
<protein>
    <submittedName>
        <fullName evidence="2">SanA protein</fullName>
    </submittedName>
</protein>
<sequence length="211" mass="23846">MLKRILKVIAVCIVLFFAILLSCNYIIDVSTEEETYTSVEKIPANRVGLILGTAKKLVSGQPNPYYTHRITATIALYKANKIKFVLVSGDNGSIYYNEPKAIKKDLVKGGIPEDKIFLDYAGFRTLDSMMRAKHIFGLTSVTVISQEFHNDRAIYLAHKKGLKAIGFNAKDITGKNGFKVQIREYFARVKVFLDLLTNKQPKFYGEKIEIK</sequence>
<feature type="domain" description="DUF218" evidence="1">
    <location>
        <begin position="50"/>
        <end position="169"/>
    </location>
</feature>
<dbReference type="InterPro" id="IPR003848">
    <property type="entry name" value="DUF218"/>
</dbReference>
<reference evidence="3" key="1">
    <citation type="submission" date="2016-10" db="EMBL/GenBank/DDBJ databases">
        <authorList>
            <person name="Varghese N."/>
            <person name="Submissions S."/>
        </authorList>
    </citation>
    <scope>NUCLEOTIDE SEQUENCE [LARGE SCALE GENOMIC DNA]</scope>
    <source>
        <strain evidence="3">DSM 24729</strain>
    </source>
</reference>
<accession>A0A1G7CW36</accession>
<name>A0A1G7CW36_9FLAO</name>
<evidence type="ECO:0000313" key="3">
    <source>
        <dbReference type="Proteomes" id="UP000182114"/>
    </source>
</evidence>
<dbReference type="CDD" id="cd06259">
    <property type="entry name" value="YdcF-like"/>
    <property type="match status" value="1"/>
</dbReference>
<evidence type="ECO:0000313" key="2">
    <source>
        <dbReference type="EMBL" id="SDE43508.1"/>
    </source>
</evidence>
<dbReference type="eggNOG" id="COG2949">
    <property type="taxonomic scope" value="Bacteria"/>
</dbReference>
<dbReference type="PROSITE" id="PS51257">
    <property type="entry name" value="PROKAR_LIPOPROTEIN"/>
    <property type="match status" value="1"/>
</dbReference>
<organism evidence="2 3">
    <name type="scientific">Cellulophaga baltica</name>
    <dbReference type="NCBI Taxonomy" id="76594"/>
    <lineage>
        <taxon>Bacteria</taxon>
        <taxon>Pseudomonadati</taxon>
        <taxon>Bacteroidota</taxon>
        <taxon>Flavobacteriia</taxon>
        <taxon>Flavobacteriales</taxon>
        <taxon>Flavobacteriaceae</taxon>
        <taxon>Cellulophaga</taxon>
    </lineage>
</organism>
<evidence type="ECO:0000259" key="1">
    <source>
        <dbReference type="Pfam" id="PF02698"/>
    </source>
</evidence>
<dbReference type="RefSeq" id="WP_025615916.1">
    <property type="nucleotide sequence ID" value="NZ_CANLMK010000001.1"/>
</dbReference>
<dbReference type="Proteomes" id="UP000182114">
    <property type="component" value="Unassembled WGS sequence"/>
</dbReference>
<dbReference type="InterPro" id="IPR051599">
    <property type="entry name" value="Cell_Envelope_Assoc"/>
</dbReference>
<dbReference type="Pfam" id="PF02698">
    <property type="entry name" value="DUF218"/>
    <property type="match status" value="1"/>
</dbReference>
<dbReference type="PANTHER" id="PTHR30336">
    <property type="entry name" value="INNER MEMBRANE PROTEIN, PROBABLE PERMEASE"/>
    <property type="match status" value="1"/>
</dbReference>
<dbReference type="AlphaFoldDB" id="A0A1G7CW36"/>
<dbReference type="PANTHER" id="PTHR30336:SF6">
    <property type="entry name" value="INTEGRAL MEMBRANE PROTEIN"/>
    <property type="match status" value="1"/>
</dbReference>